<gene>
    <name evidence="2" type="ORF">WJX73_006135</name>
</gene>
<dbReference type="EMBL" id="JALJOQ010000001">
    <property type="protein sequence ID" value="KAK9815058.1"/>
    <property type="molecule type" value="Genomic_DNA"/>
</dbReference>
<dbReference type="PANTHER" id="PTHR31407">
    <property type="match status" value="1"/>
</dbReference>
<dbReference type="Proteomes" id="UP001465755">
    <property type="component" value="Unassembled WGS sequence"/>
</dbReference>
<dbReference type="GO" id="GO:0015979">
    <property type="term" value="P:photosynthesis"/>
    <property type="evidence" value="ECO:0007669"/>
    <property type="project" value="InterPro"/>
</dbReference>
<reference evidence="2 3" key="1">
    <citation type="journal article" date="2024" name="Nat. Commun.">
        <title>Phylogenomics reveals the evolutionary origins of lichenization in chlorophyte algae.</title>
        <authorList>
            <person name="Puginier C."/>
            <person name="Libourel C."/>
            <person name="Otte J."/>
            <person name="Skaloud P."/>
            <person name="Haon M."/>
            <person name="Grisel S."/>
            <person name="Petersen M."/>
            <person name="Berrin J.G."/>
            <person name="Delaux P.M."/>
            <person name="Dal Grande F."/>
            <person name="Keller J."/>
        </authorList>
    </citation>
    <scope>NUCLEOTIDE SEQUENCE [LARGE SCALE GENOMIC DNA]</scope>
    <source>
        <strain evidence="2 3">SAG 2036</strain>
    </source>
</reference>
<protein>
    <recommendedName>
        <fullName evidence="1">PsbP C-terminal domain-containing protein</fullName>
    </recommendedName>
</protein>
<dbReference type="SUPFAM" id="SSF55724">
    <property type="entry name" value="Mog1p/PsbP-like"/>
    <property type="match status" value="1"/>
</dbReference>
<comment type="caution">
    <text evidence="2">The sequence shown here is derived from an EMBL/GenBank/DDBJ whole genome shotgun (WGS) entry which is preliminary data.</text>
</comment>
<dbReference type="GO" id="GO:0009654">
    <property type="term" value="C:photosystem II oxygen evolving complex"/>
    <property type="evidence" value="ECO:0007669"/>
    <property type="project" value="InterPro"/>
</dbReference>
<dbReference type="Gene3D" id="3.40.1000.10">
    <property type="entry name" value="Mog1/PsbP, alpha/beta/alpha sandwich"/>
    <property type="match status" value="1"/>
</dbReference>
<feature type="domain" description="PsbP C-terminal" evidence="1">
    <location>
        <begin position="119"/>
        <end position="267"/>
    </location>
</feature>
<dbReference type="AlphaFoldDB" id="A0AAW1PYS2"/>
<dbReference type="GO" id="GO:0019898">
    <property type="term" value="C:extrinsic component of membrane"/>
    <property type="evidence" value="ECO:0007669"/>
    <property type="project" value="InterPro"/>
</dbReference>
<dbReference type="Pfam" id="PF01789">
    <property type="entry name" value="PsbP"/>
    <property type="match status" value="1"/>
</dbReference>
<name>A0AAW1PYS2_9CHLO</name>
<dbReference type="InterPro" id="IPR016123">
    <property type="entry name" value="Mog1/PsbP_a/b/a-sand"/>
</dbReference>
<dbReference type="InterPro" id="IPR002683">
    <property type="entry name" value="PsbP_C"/>
</dbReference>
<dbReference type="GO" id="GO:0005509">
    <property type="term" value="F:calcium ion binding"/>
    <property type="evidence" value="ECO:0007669"/>
    <property type="project" value="InterPro"/>
</dbReference>
<keyword evidence="3" id="KW-1185">Reference proteome</keyword>
<accession>A0AAW1PYS2</accession>
<sequence>MLGSLTIPNNKTAPRCSVSAACSSSAPAPRTRKVSQQCQKRIIGTCPVCNADASRCEHAEQPRRREMVIGLGGLLLATAVPLDARADGELVEASPGYSLYYGKGGPPTSYGGYGGNAKETAKYSFEYPSEWKKTTIGKVEKGMQGIDARVVNAKTKAEGAFVITFGRAGEDNKKFKLGDADLTLQGFAGADYDLQDALTTATKKDNYTREVDDRKWFNYVVTGPEFNYLSTITLDEGKVFALFTKSPTKLYKGHEDKFQHIVDSFRINAVVRY</sequence>
<dbReference type="PANTHER" id="PTHR31407:SF16">
    <property type="entry name" value="PSBP DOMAIN-CONTAINING PROTEIN 7, CHLOROPLASTIC"/>
    <property type="match status" value="1"/>
</dbReference>
<proteinExistence type="predicted"/>
<evidence type="ECO:0000259" key="1">
    <source>
        <dbReference type="Pfam" id="PF01789"/>
    </source>
</evidence>
<evidence type="ECO:0000313" key="3">
    <source>
        <dbReference type="Proteomes" id="UP001465755"/>
    </source>
</evidence>
<evidence type="ECO:0000313" key="2">
    <source>
        <dbReference type="EMBL" id="KAK9815058.1"/>
    </source>
</evidence>
<organism evidence="2 3">
    <name type="scientific">Symbiochloris irregularis</name>
    <dbReference type="NCBI Taxonomy" id="706552"/>
    <lineage>
        <taxon>Eukaryota</taxon>
        <taxon>Viridiplantae</taxon>
        <taxon>Chlorophyta</taxon>
        <taxon>core chlorophytes</taxon>
        <taxon>Trebouxiophyceae</taxon>
        <taxon>Trebouxiales</taxon>
        <taxon>Trebouxiaceae</taxon>
        <taxon>Symbiochloris</taxon>
    </lineage>
</organism>